<comment type="caution">
    <text evidence="1">The sequence shown here is derived from an EMBL/GenBank/DDBJ whole genome shotgun (WGS) entry which is preliminary data.</text>
</comment>
<dbReference type="AlphaFoldDB" id="A0A919XSN6"/>
<keyword evidence="2" id="KW-1185">Reference proteome</keyword>
<sequence length="132" mass="15820">MRKELQQHLLDRFPWAKAQPRIDNLWLRYGFDIGDGWYNLICDLFSEIEELYRAKGLEISLEFAQIKQKFGALTIYTYKTLPEVYDLIRKFQARSLEVCEKCADRGRLRKQVGWWITLCDSCFDRLSRKDCI</sequence>
<dbReference type="EMBL" id="BORR01000002">
    <property type="protein sequence ID" value="GIO35720.1"/>
    <property type="molecule type" value="Genomic_DNA"/>
</dbReference>
<protein>
    <submittedName>
        <fullName evidence="1">Uncharacterized protein</fullName>
    </submittedName>
</protein>
<dbReference type="RefSeq" id="WP_212938126.1">
    <property type="nucleotide sequence ID" value="NZ_BORR01000002.1"/>
</dbReference>
<name>A0A919XSN6_9BACL</name>
<reference evidence="1 2" key="1">
    <citation type="submission" date="2021-03" db="EMBL/GenBank/DDBJ databases">
        <title>Antimicrobial resistance genes in bacteria isolated from Japanese honey, and their potential for conferring macrolide and lincosamide resistance in the American foulbrood pathogen Paenibacillus larvae.</title>
        <authorList>
            <person name="Okamoto M."/>
            <person name="Kumagai M."/>
            <person name="Kanamori H."/>
            <person name="Takamatsu D."/>
        </authorList>
    </citation>
    <scope>NUCLEOTIDE SEQUENCE [LARGE SCALE GENOMIC DNA]</scope>
    <source>
        <strain evidence="1 2">J41TS12</strain>
    </source>
</reference>
<accession>A0A919XSN6</accession>
<organism evidence="1 2">
    <name type="scientific">Paenibacillus antibioticophila</name>
    <dbReference type="NCBI Taxonomy" id="1274374"/>
    <lineage>
        <taxon>Bacteria</taxon>
        <taxon>Bacillati</taxon>
        <taxon>Bacillota</taxon>
        <taxon>Bacilli</taxon>
        <taxon>Bacillales</taxon>
        <taxon>Paenibacillaceae</taxon>
        <taxon>Paenibacillus</taxon>
    </lineage>
</organism>
<evidence type="ECO:0000313" key="2">
    <source>
        <dbReference type="Proteomes" id="UP000681162"/>
    </source>
</evidence>
<dbReference type="Proteomes" id="UP000681162">
    <property type="component" value="Unassembled WGS sequence"/>
</dbReference>
<proteinExistence type="predicted"/>
<gene>
    <name evidence="1" type="ORF">J41TS12_05810</name>
</gene>
<evidence type="ECO:0000313" key="1">
    <source>
        <dbReference type="EMBL" id="GIO35720.1"/>
    </source>
</evidence>